<dbReference type="RefSeq" id="WP_173570445.1">
    <property type="nucleotide sequence ID" value="NZ_WOSY01000009.1"/>
</dbReference>
<name>A0ABX0K085_9PROT</name>
<sequence length="314" mass="35992">MSKVCVCYTTDVGYLFPSLISAIQARRNTSPDHTDIFLIGIDIDPAARAVFSRVCEQSGIIFQCHDSSDIQHAPAMLARLFLSDLLPTTYDRFLYVDGDTQIRGNLDRLLTQPLPSGTFAAVTDPMGLACGGDDQQARTFAAHFAELGLSDEEAGRYFNSGVIYAEREGWSSIGPASWAAYQAHPSKARFPDQDVLNLIGRSHRLSMSFAWNFPIFFRNIGLDEIIEPCIYHFMSSPKPWDGNFIPWDATASTPYGEIAALFPELVPYWKRMSWKKHLRYHLQQRYKRWQERREWSTDRIQRIRDYERDVDLKC</sequence>
<proteinExistence type="predicted"/>
<dbReference type="GO" id="GO:0016740">
    <property type="term" value="F:transferase activity"/>
    <property type="evidence" value="ECO:0007669"/>
    <property type="project" value="UniProtKB-KW"/>
</dbReference>
<dbReference type="Proteomes" id="UP000631653">
    <property type="component" value="Unassembled WGS sequence"/>
</dbReference>
<reference evidence="1 2" key="1">
    <citation type="journal article" date="2020" name="Int. J. Syst. Evol. Microbiol.">
        <title>Novel acetic acid bacteria from cider fermentations: Acetobacter conturbans sp. nov. and Acetobacter fallax sp. nov.</title>
        <authorList>
            <person name="Sombolestani A.S."/>
            <person name="Cleenwerck I."/>
            <person name="Cnockaert M."/>
            <person name="Borremans W."/>
            <person name="Wieme A.D."/>
            <person name="De Vuyst L."/>
            <person name="Vandamme P."/>
        </authorList>
    </citation>
    <scope>NUCLEOTIDE SEQUENCE [LARGE SCALE GENOMIC DNA]</scope>
    <source>
        <strain evidence="1 2">LMG 1627</strain>
    </source>
</reference>
<keyword evidence="2" id="KW-1185">Reference proteome</keyword>
<dbReference type="InterPro" id="IPR029044">
    <property type="entry name" value="Nucleotide-diphossugar_trans"/>
</dbReference>
<evidence type="ECO:0000313" key="2">
    <source>
        <dbReference type="Proteomes" id="UP000631653"/>
    </source>
</evidence>
<dbReference type="Pfam" id="PF01501">
    <property type="entry name" value="Glyco_transf_8"/>
    <property type="match status" value="1"/>
</dbReference>
<accession>A0ABX0K085</accession>
<evidence type="ECO:0000313" key="1">
    <source>
        <dbReference type="EMBL" id="NHN89132.1"/>
    </source>
</evidence>
<organism evidence="1 2">
    <name type="scientific">Acetobacter conturbans</name>
    <dbReference type="NCBI Taxonomy" id="1737472"/>
    <lineage>
        <taxon>Bacteria</taxon>
        <taxon>Pseudomonadati</taxon>
        <taxon>Pseudomonadota</taxon>
        <taxon>Alphaproteobacteria</taxon>
        <taxon>Acetobacterales</taxon>
        <taxon>Acetobacteraceae</taxon>
        <taxon>Acetobacter</taxon>
    </lineage>
</organism>
<dbReference type="InterPro" id="IPR002495">
    <property type="entry name" value="Glyco_trans_8"/>
</dbReference>
<protein>
    <submittedName>
        <fullName evidence="1">Glycosyl transferase family 8</fullName>
    </submittedName>
</protein>
<dbReference type="Gene3D" id="3.90.550.10">
    <property type="entry name" value="Spore Coat Polysaccharide Biosynthesis Protein SpsA, Chain A"/>
    <property type="match status" value="1"/>
</dbReference>
<keyword evidence="1" id="KW-0808">Transferase</keyword>
<comment type="caution">
    <text evidence="1">The sequence shown here is derived from an EMBL/GenBank/DDBJ whole genome shotgun (WGS) entry which is preliminary data.</text>
</comment>
<dbReference type="EMBL" id="WOSY01000009">
    <property type="protein sequence ID" value="NHN89132.1"/>
    <property type="molecule type" value="Genomic_DNA"/>
</dbReference>
<gene>
    <name evidence="1" type="ORF">GOB81_10895</name>
</gene>
<dbReference type="SUPFAM" id="SSF53448">
    <property type="entry name" value="Nucleotide-diphospho-sugar transferases"/>
    <property type="match status" value="1"/>
</dbReference>